<evidence type="ECO:0000259" key="6">
    <source>
        <dbReference type="SMART" id="SM00829"/>
    </source>
</evidence>
<proteinExistence type="predicted"/>
<dbReference type="SMART" id="SM00829">
    <property type="entry name" value="PKS_ER"/>
    <property type="match status" value="1"/>
</dbReference>
<name>A0A381S2S1_9ZZZZ</name>
<evidence type="ECO:0000256" key="4">
    <source>
        <dbReference type="ARBA" id="ARBA00023002"/>
    </source>
</evidence>
<dbReference type="FunFam" id="3.40.50.720:FF:000003">
    <property type="entry name" value="S-(hydroxymethyl)glutathione dehydrogenase"/>
    <property type="match status" value="1"/>
</dbReference>
<evidence type="ECO:0000256" key="1">
    <source>
        <dbReference type="ARBA" id="ARBA00001947"/>
    </source>
</evidence>
<dbReference type="InterPro" id="IPR036291">
    <property type="entry name" value="NAD(P)-bd_dom_sf"/>
</dbReference>
<evidence type="ECO:0000256" key="5">
    <source>
        <dbReference type="ARBA" id="ARBA00023027"/>
    </source>
</evidence>
<dbReference type="SUPFAM" id="SSF51735">
    <property type="entry name" value="NAD(P)-binding Rossmann-fold domains"/>
    <property type="match status" value="1"/>
</dbReference>
<dbReference type="GO" id="GO:0008270">
    <property type="term" value="F:zinc ion binding"/>
    <property type="evidence" value="ECO:0007669"/>
    <property type="project" value="InterPro"/>
</dbReference>
<accession>A0A381S2S1</accession>
<dbReference type="PROSITE" id="PS00059">
    <property type="entry name" value="ADH_ZINC"/>
    <property type="match status" value="1"/>
</dbReference>
<comment type="cofactor">
    <cofactor evidence="1">
        <name>Zn(2+)</name>
        <dbReference type="ChEBI" id="CHEBI:29105"/>
    </cofactor>
</comment>
<keyword evidence="2" id="KW-0479">Metal-binding</keyword>
<feature type="domain" description="Enoyl reductase (ER)" evidence="6">
    <location>
        <begin position="8"/>
        <end position="352"/>
    </location>
</feature>
<dbReference type="PANTHER" id="PTHR43880">
    <property type="entry name" value="ALCOHOL DEHYDROGENASE"/>
    <property type="match status" value="1"/>
</dbReference>
<dbReference type="InterPro" id="IPR002328">
    <property type="entry name" value="ADH_Zn_CS"/>
</dbReference>
<keyword evidence="3" id="KW-0862">Zinc</keyword>
<reference evidence="7" key="1">
    <citation type="submission" date="2018-05" db="EMBL/GenBank/DDBJ databases">
        <authorList>
            <person name="Lanie J.A."/>
            <person name="Ng W.-L."/>
            <person name="Kazmierczak K.M."/>
            <person name="Andrzejewski T.M."/>
            <person name="Davidsen T.M."/>
            <person name="Wayne K.J."/>
            <person name="Tettelin H."/>
            <person name="Glass J.I."/>
            <person name="Rusch D."/>
            <person name="Podicherti R."/>
            <person name="Tsui H.-C.T."/>
            <person name="Winkler M.E."/>
        </authorList>
    </citation>
    <scope>NUCLEOTIDE SEQUENCE</scope>
</reference>
<dbReference type="InterPro" id="IPR011032">
    <property type="entry name" value="GroES-like_sf"/>
</dbReference>
<protein>
    <recommendedName>
        <fullName evidence="6">Enoyl reductase (ER) domain-containing protein</fullName>
    </recommendedName>
</protein>
<dbReference type="Pfam" id="PF08240">
    <property type="entry name" value="ADH_N"/>
    <property type="match status" value="1"/>
</dbReference>
<dbReference type="InterPro" id="IPR013154">
    <property type="entry name" value="ADH-like_N"/>
</dbReference>
<dbReference type="EMBL" id="UINC01002596">
    <property type="protein sequence ID" value="SUZ98350.1"/>
    <property type="molecule type" value="Genomic_DNA"/>
</dbReference>
<dbReference type="InterPro" id="IPR013149">
    <property type="entry name" value="ADH-like_C"/>
</dbReference>
<dbReference type="PANTHER" id="PTHR43880:SF12">
    <property type="entry name" value="ALCOHOL DEHYDROGENASE CLASS-3"/>
    <property type="match status" value="1"/>
</dbReference>
<keyword evidence="5" id="KW-0520">NAD</keyword>
<dbReference type="AlphaFoldDB" id="A0A381S2S1"/>
<dbReference type="Gene3D" id="3.90.180.10">
    <property type="entry name" value="Medium-chain alcohol dehydrogenases, catalytic domain"/>
    <property type="match status" value="1"/>
</dbReference>
<organism evidence="7">
    <name type="scientific">marine metagenome</name>
    <dbReference type="NCBI Taxonomy" id="408172"/>
    <lineage>
        <taxon>unclassified sequences</taxon>
        <taxon>metagenomes</taxon>
        <taxon>ecological metagenomes</taxon>
    </lineage>
</organism>
<evidence type="ECO:0000256" key="2">
    <source>
        <dbReference type="ARBA" id="ARBA00022723"/>
    </source>
</evidence>
<keyword evidence="4" id="KW-0560">Oxidoreductase</keyword>
<dbReference type="GO" id="GO:0005829">
    <property type="term" value="C:cytosol"/>
    <property type="evidence" value="ECO:0007669"/>
    <property type="project" value="TreeGrafter"/>
</dbReference>
<dbReference type="Gene3D" id="3.40.50.720">
    <property type="entry name" value="NAD(P)-binding Rossmann-like Domain"/>
    <property type="match status" value="1"/>
</dbReference>
<dbReference type="GO" id="GO:0051903">
    <property type="term" value="F:S-(hydroxymethyl)glutathione dehydrogenase [NAD(P)+] activity"/>
    <property type="evidence" value="ECO:0007669"/>
    <property type="project" value="TreeGrafter"/>
</dbReference>
<dbReference type="Pfam" id="PF00107">
    <property type="entry name" value="ADH_zinc_N"/>
    <property type="match status" value="1"/>
</dbReference>
<evidence type="ECO:0000313" key="7">
    <source>
        <dbReference type="EMBL" id="SUZ98350.1"/>
    </source>
</evidence>
<evidence type="ECO:0000256" key="3">
    <source>
        <dbReference type="ARBA" id="ARBA00022833"/>
    </source>
</evidence>
<dbReference type="InterPro" id="IPR020843">
    <property type="entry name" value="ER"/>
</dbReference>
<sequence>MRGIIFDGDELRLVDGLEVREPGPGEVVVRIVNAGVCHSDVSVIDGTIPFPTPLVMGHEGAGIVTEVGSAVTSVDVGDHVVLSTLGQCGACPSCDAGRPTMCRSTFGAQDMPFTLDGEPHYNFANVSSFCERVVVKANQAVPVPEEVPMSAASLIGCGVLTGSGAVFNRARVQPGESVAVLGVGGIGLNAIQAAALSGAHPVIAVDTNPDKADLAATFGATDFVDASEVDANLGIRAIRPTGVDYVFECVGAKALIEAAVSYLDWGGTLVILGVPPLGSTVEFVTAAAYLDVTIMGCRYGSSRPQADIARICDLYLAGRLKLDELVTRVYPMDGIHTLLEDMENGRLARGVLDVSPA</sequence>
<dbReference type="SUPFAM" id="SSF50129">
    <property type="entry name" value="GroES-like"/>
    <property type="match status" value="2"/>
</dbReference>
<dbReference type="CDD" id="cd08279">
    <property type="entry name" value="Zn_ADH_class_III"/>
    <property type="match status" value="1"/>
</dbReference>
<dbReference type="GO" id="GO:0046294">
    <property type="term" value="P:formaldehyde catabolic process"/>
    <property type="evidence" value="ECO:0007669"/>
    <property type="project" value="TreeGrafter"/>
</dbReference>
<gene>
    <name evidence="7" type="ORF">METZ01_LOCUS51204</name>
</gene>